<organism evidence="1">
    <name type="scientific">Myoviridae sp. ct5ra14</name>
    <dbReference type="NCBI Taxonomy" id="2827659"/>
    <lineage>
        <taxon>Viruses</taxon>
        <taxon>Duplodnaviria</taxon>
        <taxon>Heunggongvirae</taxon>
        <taxon>Uroviricota</taxon>
        <taxon>Caudoviricetes</taxon>
    </lineage>
</organism>
<sequence>MDDDLKKRLFKEVVSQYKGFFWRDRGQQRALAKELGLNPASITYWKKHGIPKSYLPYFRLRFPALPIWKVLK</sequence>
<proteinExistence type="predicted"/>
<keyword evidence="1" id="KW-0238">DNA-binding</keyword>
<reference evidence="1" key="1">
    <citation type="journal article" date="2021" name="Proc. Natl. Acad. Sci. U.S.A.">
        <title>A Catalog of Tens of Thousands of Viruses from Human Metagenomes Reveals Hidden Associations with Chronic Diseases.</title>
        <authorList>
            <person name="Tisza M.J."/>
            <person name="Buck C.B."/>
        </authorList>
    </citation>
    <scope>NUCLEOTIDE SEQUENCE</scope>
    <source>
        <strain evidence="1">Ct5ra14</strain>
    </source>
</reference>
<dbReference type="InterPro" id="IPR010982">
    <property type="entry name" value="Lambda_DNA-bd_dom_sf"/>
</dbReference>
<dbReference type="SUPFAM" id="SSF47413">
    <property type="entry name" value="lambda repressor-like DNA-binding domains"/>
    <property type="match status" value="1"/>
</dbReference>
<dbReference type="GO" id="GO:0003677">
    <property type="term" value="F:DNA binding"/>
    <property type="evidence" value="ECO:0007669"/>
    <property type="project" value="UniProtKB-KW"/>
</dbReference>
<name>A0A8S5T384_9CAUD</name>
<dbReference type="EMBL" id="BK032730">
    <property type="protein sequence ID" value="DAF57234.1"/>
    <property type="molecule type" value="Genomic_DNA"/>
</dbReference>
<protein>
    <submittedName>
        <fullName evidence="1">DNA-binding transcriptional regulator</fullName>
    </submittedName>
</protein>
<evidence type="ECO:0000313" key="1">
    <source>
        <dbReference type="EMBL" id="DAF57234.1"/>
    </source>
</evidence>
<accession>A0A8S5T384</accession>